<dbReference type="Gene3D" id="2.120.10.30">
    <property type="entry name" value="TolB, C-terminal domain"/>
    <property type="match status" value="1"/>
</dbReference>
<dbReference type="SUPFAM" id="SSF46626">
    <property type="entry name" value="Cytochrome c"/>
    <property type="match status" value="1"/>
</dbReference>
<dbReference type="GO" id="GO:0009055">
    <property type="term" value="F:electron transfer activity"/>
    <property type="evidence" value="ECO:0007669"/>
    <property type="project" value="InterPro"/>
</dbReference>
<keyword evidence="2 4" id="KW-0479">Metal-binding</keyword>
<feature type="domain" description="Cytochrome c" evidence="6">
    <location>
        <begin position="1595"/>
        <end position="1728"/>
    </location>
</feature>
<dbReference type="NCBIfam" id="TIGR02603">
    <property type="entry name" value="CxxCH_TIGR02603"/>
    <property type="match status" value="1"/>
</dbReference>
<keyword evidence="8" id="KW-1185">Reference proteome</keyword>
<evidence type="ECO:0000259" key="6">
    <source>
        <dbReference type="PROSITE" id="PS51007"/>
    </source>
</evidence>
<dbReference type="InterPro" id="IPR016024">
    <property type="entry name" value="ARM-type_fold"/>
</dbReference>
<keyword evidence="1 4" id="KW-0349">Heme</keyword>
<dbReference type="GO" id="GO:0016787">
    <property type="term" value="F:hydrolase activity"/>
    <property type="evidence" value="ECO:0007669"/>
    <property type="project" value="InterPro"/>
</dbReference>
<evidence type="ECO:0000256" key="2">
    <source>
        <dbReference type="ARBA" id="ARBA00022723"/>
    </source>
</evidence>
<feature type="compositionally biased region" description="Polar residues" evidence="5">
    <location>
        <begin position="766"/>
        <end position="778"/>
    </location>
</feature>
<evidence type="ECO:0000256" key="1">
    <source>
        <dbReference type="ARBA" id="ARBA00022617"/>
    </source>
</evidence>
<dbReference type="Gene3D" id="1.25.10.10">
    <property type="entry name" value="Leucine-rich Repeat Variant"/>
    <property type="match status" value="1"/>
</dbReference>
<dbReference type="Pfam" id="PF06439">
    <property type="entry name" value="3keto-disac_hyd"/>
    <property type="match status" value="1"/>
</dbReference>
<dbReference type="OrthoDB" id="230287at2"/>
<evidence type="ECO:0000313" key="8">
    <source>
        <dbReference type="Proteomes" id="UP000319852"/>
    </source>
</evidence>
<name>A0A517MW27_9BACT</name>
<dbReference type="InterPro" id="IPR013427">
    <property type="entry name" value="Haem-bd_dom_put"/>
</dbReference>
<keyword evidence="3 4" id="KW-0408">Iron</keyword>
<dbReference type="InterPro" id="IPR010496">
    <property type="entry name" value="AL/BT2_dom"/>
</dbReference>
<dbReference type="NCBIfam" id="TIGR02604">
    <property type="entry name" value="Piru_Ver_Nterm"/>
    <property type="match status" value="1"/>
</dbReference>
<dbReference type="PANTHER" id="PTHR33546">
    <property type="entry name" value="LARGE, MULTIFUNCTIONAL SECRETED PROTEIN-RELATED"/>
    <property type="match status" value="1"/>
</dbReference>
<evidence type="ECO:0000256" key="4">
    <source>
        <dbReference type="PROSITE-ProRule" id="PRU00433"/>
    </source>
</evidence>
<evidence type="ECO:0000256" key="5">
    <source>
        <dbReference type="SAM" id="MobiDB-lite"/>
    </source>
</evidence>
<evidence type="ECO:0000313" key="7">
    <source>
        <dbReference type="EMBL" id="QDS99084.1"/>
    </source>
</evidence>
<dbReference type="SUPFAM" id="SSF50952">
    <property type="entry name" value="Soluble quinoprotein glucose dehydrogenase"/>
    <property type="match status" value="1"/>
</dbReference>
<dbReference type="InterPro" id="IPR009056">
    <property type="entry name" value="Cyt_c-like_dom"/>
</dbReference>
<protein>
    <submittedName>
        <fullName evidence="7">Cytochrome c</fullName>
    </submittedName>
</protein>
<dbReference type="SUPFAM" id="SSF48371">
    <property type="entry name" value="ARM repeat"/>
    <property type="match status" value="1"/>
</dbReference>
<organism evidence="7 8">
    <name type="scientific">Adhaeretor mobilis</name>
    <dbReference type="NCBI Taxonomy" id="1930276"/>
    <lineage>
        <taxon>Bacteria</taxon>
        <taxon>Pseudomonadati</taxon>
        <taxon>Planctomycetota</taxon>
        <taxon>Planctomycetia</taxon>
        <taxon>Pirellulales</taxon>
        <taxon>Lacipirellulaceae</taxon>
        <taxon>Adhaeretor</taxon>
    </lineage>
</organism>
<dbReference type="Gene3D" id="1.10.760.10">
    <property type="entry name" value="Cytochrome c-like domain"/>
    <property type="match status" value="1"/>
</dbReference>
<reference evidence="7 8" key="1">
    <citation type="submission" date="2019-02" db="EMBL/GenBank/DDBJ databases">
        <title>Deep-cultivation of Planctomycetes and their phenomic and genomic characterization uncovers novel biology.</title>
        <authorList>
            <person name="Wiegand S."/>
            <person name="Jogler M."/>
            <person name="Boedeker C."/>
            <person name="Pinto D."/>
            <person name="Vollmers J."/>
            <person name="Rivas-Marin E."/>
            <person name="Kohn T."/>
            <person name="Peeters S.H."/>
            <person name="Heuer A."/>
            <person name="Rast P."/>
            <person name="Oberbeckmann S."/>
            <person name="Bunk B."/>
            <person name="Jeske O."/>
            <person name="Meyerdierks A."/>
            <person name="Storesund J.E."/>
            <person name="Kallscheuer N."/>
            <person name="Luecker S."/>
            <person name="Lage O.M."/>
            <person name="Pohl T."/>
            <person name="Merkel B.J."/>
            <person name="Hornburger P."/>
            <person name="Mueller R.-W."/>
            <person name="Bruemmer F."/>
            <person name="Labrenz M."/>
            <person name="Spormann A.M."/>
            <person name="Op den Camp H."/>
            <person name="Overmann J."/>
            <person name="Amann R."/>
            <person name="Jetten M.S.M."/>
            <person name="Mascher T."/>
            <person name="Medema M.H."/>
            <person name="Devos D.P."/>
            <person name="Kaster A.-K."/>
            <person name="Ovreas L."/>
            <person name="Rohde M."/>
            <person name="Galperin M.Y."/>
            <person name="Jogler C."/>
        </authorList>
    </citation>
    <scope>NUCLEOTIDE SEQUENCE [LARGE SCALE GENOMIC DNA]</scope>
    <source>
        <strain evidence="7 8">HG15A2</strain>
    </source>
</reference>
<dbReference type="EMBL" id="CP036263">
    <property type="protein sequence ID" value="QDS99084.1"/>
    <property type="molecule type" value="Genomic_DNA"/>
</dbReference>
<dbReference type="Pfam" id="PF00034">
    <property type="entry name" value="Cytochrom_C"/>
    <property type="match status" value="1"/>
</dbReference>
<dbReference type="RefSeq" id="WP_145060360.1">
    <property type="nucleotide sequence ID" value="NZ_CP036263.1"/>
</dbReference>
<dbReference type="KEGG" id="amob:HG15A2_23740"/>
<accession>A0A517MW27</accession>
<dbReference type="InterPro" id="IPR011989">
    <property type="entry name" value="ARM-like"/>
</dbReference>
<sequence length="1733" mass="190720">MYQKYYHTASNSIQSHWLATSTLAFMLGLTVSLTAVAKEFEEVPPVSPTDGVIRLFNGKDLAGLYTWLRDAQYEDPRQVFTVDNGLLRISGDGWGGICTKQAFRDYHLICEFKWGLRTWAERKDLARDSGILIHCHGPDGAYDDTWMASIEAQIIEGGVGDFIVVPGLHDDGSPVEPLSLTAEVTKDHDGETVWKQGGERRTFTSGRINWYGRDPDWKDELGFRGAEDIESHEGTWTRMEVICDGGHIVIKVNGTIVNEGFDAEPTAGKITIQSELAEILIRRWELWPLGKAPVLERQEPEDKTGVTSPSCFQAGAFAIDVSPTVFPVVVNGGMNENSAQTLLDSLHARCLVLDDDKEQVAIVVVDSCMMPRVLLDEAKRLAQLATGIPPERILISATHTHSAPSVMPVLGSRRDETYSRFLPGQIAKGVKLAQENLVPARIGWAMGRDEKNVASRRWLMKPGTARVNPFGATDERAQMHPGYGNSHAIRPTGPVDPDVGVLAVQTRDGRPLALLANYSMHYVGGPAVSADYFGAFCNEMVKLIGTEQPSQPFVAMLSNGTSGDAWCLDQSKPPRRFSRKSVAEDVARAAYEAYRSIQYYDWVPLVMEEQLLQLDVRTPNAEEVGKAKAILEDAARQENNCAPSLAEVYAGETIALNQLPPTRELKLQAIRIGDLGITAIPNEVFGSTGLELKKLSPLSTTFNVTLANGAEGYIPPPDQHALGGYTTWRARSSCLEVEAEPKIKEAVLKLLHTVAKRSQNEEPKLSQASHLGPANTSADVPETVTGPLTASESLEYFHLHEGFRIELVASEPLIVDPVAYDWGPDGKLWVVEMGDYPLGLDGKGKPGGRVKFLEDTTGDGKFDKSIIFASDIPFPNGISVWRDGVIVTSAPEILYLEDTNGDGHADLRRPLYVGLTEGNPQLRANGLRWGLDGWLYCANGLSSVGEVQSVQTGEKLSIRGRDFRIRPDEGAIDPQLGSTQFGRNRDDWGNWFGVSNGNPMWHFVLADQYLRRNPHMATPNCLRDVSITPGKSNVFSRSSKGVFFHASEVGRITSANSTIVFRDQSFGPNYYQNSFVSEPAHNLIHREVVQPDSVTFSSQRAPEELDSEFLASSDTWFRPNTIRTGPDGALWISDMYREIIDHPAYIPSEQHAELDFRQGENMGRIYRVFPVKQESRPIPRLDEMNDLELVSLLEQPNGTLRDMAQKYIVWKNRLSLVPLLEEKAASSDIAACRLQVMWTLECLGALRSQVVLQALDDSSTGVRRGAVRLAEKKFEQAPHLGLKLTEMVRDGDPHVQLQLACTLGEWHDPRAAEALIQIGLQNASEPLILTAIISSARSDNVGAMLDSILSTNGDLPESLLGGLLEAAIGYEQLAVTANSFRKIATPGAKGYASWQLGALVTLSDKLWSRQESLGDLISTDESNNNQSVECLELLYANVRRMAADPNESTSGRIHALQLLGHQGKNIKEDRELLAEILAPQVPVAIQAAALDALSQLGGSHVGKQVLNKWEIFSPQLRSQVLDILLSRPDWTGLLLDRIEAGGISVSELDANHRGRIASQSGHQLQERLDQILADSSNTDRQEIIRQWEPVLELQGNANLGAAVFKKHCAVCHQPDNRGHSVGPDLSALTNKSPEAILESILDPNRAIDARYMNYQAFTSDGRSYSGVLVRESSSSVTLLSQDSKAYVLMRNSLEEIQSTGRSMMPEGIEKDMIPQEMADLLTYVSEMGEIGAE</sequence>
<dbReference type="GO" id="GO:0046872">
    <property type="term" value="F:metal ion binding"/>
    <property type="evidence" value="ECO:0007669"/>
    <property type="project" value="UniProtKB-KW"/>
</dbReference>
<dbReference type="InterPro" id="IPR036909">
    <property type="entry name" value="Cyt_c-like_dom_sf"/>
</dbReference>
<dbReference type="InterPro" id="IPR013428">
    <property type="entry name" value="Membrane-bound_put_N"/>
</dbReference>
<dbReference type="PROSITE" id="PS51007">
    <property type="entry name" value="CYTC"/>
    <property type="match status" value="1"/>
</dbReference>
<dbReference type="InterPro" id="IPR011042">
    <property type="entry name" value="6-blade_b-propeller_TolB-like"/>
</dbReference>
<proteinExistence type="predicted"/>
<dbReference type="InterPro" id="IPR055557">
    <property type="entry name" value="DUF7133"/>
</dbReference>
<dbReference type="InterPro" id="IPR011041">
    <property type="entry name" value="Quinoprot_gluc/sorb_DH_b-prop"/>
</dbReference>
<feature type="region of interest" description="Disordered" evidence="5">
    <location>
        <begin position="759"/>
        <end position="785"/>
    </location>
</feature>
<gene>
    <name evidence="7" type="ORF">HG15A2_23740</name>
</gene>
<dbReference type="GO" id="GO:0020037">
    <property type="term" value="F:heme binding"/>
    <property type="evidence" value="ECO:0007669"/>
    <property type="project" value="InterPro"/>
</dbReference>
<dbReference type="Proteomes" id="UP000319852">
    <property type="component" value="Chromosome"/>
</dbReference>
<dbReference type="Pfam" id="PF23500">
    <property type="entry name" value="DUF7133"/>
    <property type="match status" value="1"/>
</dbReference>
<dbReference type="Gene3D" id="2.60.120.560">
    <property type="entry name" value="Exo-inulinase, domain 1"/>
    <property type="match status" value="1"/>
</dbReference>
<evidence type="ECO:0000256" key="3">
    <source>
        <dbReference type="ARBA" id="ARBA00023004"/>
    </source>
</evidence>
<dbReference type="PANTHER" id="PTHR33546:SF1">
    <property type="entry name" value="LARGE, MULTIFUNCTIONAL SECRETED PROTEIN"/>
    <property type="match status" value="1"/>
</dbReference>